<accession>A0ABV7H2L4</accession>
<comment type="caution">
    <text evidence="2">The sequence shown here is derived from an EMBL/GenBank/DDBJ whole genome shotgun (WGS) entry which is preliminary data.</text>
</comment>
<evidence type="ECO:0000259" key="1">
    <source>
        <dbReference type="Pfam" id="PF08770"/>
    </source>
</evidence>
<keyword evidence="3" id="KW-1185">Reference proteome</keyword>
<dbReference type="InterPro" id="IPR014756">
    <property type="entry name" value="Ig_E-set"/>
</dbReference>
<dbReference type="Proteomes" id="UP001595556">
    <property type="component" value="Unassembled WGS sequence"/>
</dbReference>
<dbReference type="EMBL" id="JBHRTI010000003">
    <property type="protein sequence ID" value="MFC3146679.1"/>
    <property type="molecule type" value="Genomic_DNA"/>
</dbReference>
<name>A0ABV7H2L4_9BURK</name>
<dbReference type="SUPFAM" id="SSF81296">
    <property type="entry name" value="E set domains"/>
    <property type="match status" value="1"/>
</dbReference>
<protein>
    <submittedName>
        <fullName evidence="2">Thiosulfate oxidation carrier complex protein SoxZ</fullName>
    </submittedName>
</protein>
<dbReference type="InterPro" id="IPR014880">
    <property type="entry name" value="SoxZ_dom"/>
</dbReference>
<feature type="domain" description="Sulphur oxidation protein SoxZ" evidence="1">
    <location>
        <begin position="7"/>
        <end position="100"/>
    </location>
</feature>
<reference evidence="3" key="1">
    <citation type="journal article" date="2019" name="Int. J. Syst. Evol. Microbiol.">
        <title>The Global Catalogue of Microorganisms (GCM) 10K type strain sequencing project: providing services to taxonomists for standard genome sequencing and annotation.</title>
        <authorList>
            <consortium name="The Broad Institute Genomics Platform"/>
            <consortium name="The Broad Institute Genome Sequencing Center for Infectious Disease"/>
            <person name="Wu L."/>
            <person name="Ma J."/>
        </authorList>
    </citation>
    <scope>NUCLEOTIDE SEQUENCE [LARGE SCALE GENOMIC DNA]</scope>
    <source>
        <strain evidence="3">KCTC 52168</strain>
    </source>
</reference>
<dbReference type="InterPro" id="IPR013783">
    <property type="entry name" value="Ig-like_fold"/>
</dbReference>
<dbReference type="InterPro" id="IPR030995">
    <property type="entry name" value="SoxZ"/>
</dbReference>
<dbReference type="RefSeq" id="WP_377301085.1">
    <property type="nucleotide sequence ID" value="NZ_CP180191.1"/>
</dbReference>
<organism evidence="2 3">
    <name type="scientific">Piscinibacterium candidicorallinum</name>
    <dbReference type="NCBI Taxonomy" id="1793872"/>
    <lineage>
        <taxon>Bacteria</taxon>
        <taxon>Pseudomonadati</taxon>
        <taxon>Pseudomonadota</taxon>
        <taxon>Betaproteobacteria</taxon>
        <taxon>Burkholderiales</taxon>
        <taxon>Piscinibacterium</taxon>
    </lineage>
</organism>
<dbReference type="Pfam" id="PF08770">
    <property type="entry name" value="SoxZ"/>
    <property type="match status" value="1"/>
</dbReference>
<dbReference type="Gene3D" id="2.60.40.10">
    <property type="entry name" value="Immunoglobulins"/>
    <property type="match status" value="1"/>
</dbReference>
<proteinExistence type="predicted"/>
<dbReference type="NCBIfam" id="TIGR04490">
    <property type="entry name" value="SoxZ_true"/>
    <property type="match status" value="1"/>
</dbReference>
<evidence type="ECO:0000313" key="2">
    <source>
        <dbReference type="EMBL" id="MFC3146679.1"/>
    </source>
</evidence>
<sequence>MSDPMRIRAVNTNGVTEVRVLMAHPMETGQRRDSAGQVIPGHFITEVTAVCNGKTVLSAMWGPAISQNPFLQFRFKGANKGDKLVITWTDNKGVKRTDEAVIG</sequence>
<gene>
    <name evidence="2" type="primary">soxZ</name>
    <name evidence="2" type="ORF">ACFOEN_03375</name>
</gene>
<evidence type="ECO:0000313" key="3">
    <source>
        <dbReference type="Proteomes" id="UP001595556"/>
    </source>
</evidence>